<dbReference type="Pfam" id="PF01765">
    <property type="entry name" value="RRF"/>
    <property type="match status" value="1"/>
</dbReference>
<comment type="subcellular location">
    <subcellularLocation>
        <location evidence="1 6">Cytoplasm</location>
    </subcellularLocation>
</comment>
<gene>
    <name evidence="6" type="primary">frr</name>
    <name evidence="9" type="ordered locus">Ctha_1544</name>
</gene>
<evidence type="ECO:0000256" key="2">
    <source>
        <dbReference type="ARBA" id="ARBA00005912"/>
    </source>
</evidence>
<evidence type="ECO:0000256" key="3">
    <source>
        <dbReference type="ARBA" id="ARBA00022490"/>
    </source>
</evidence>
<keyword evidence="3 6" id="KW-0963">Cytoplasm</keyword>
<dbReference type="AlphaFoldDB" id="B3QS58"/>
<dbReference type="GO" id="GO:0002184">
    <property type="term" value="P:cytoplasmic translational termination"/>
    <property type="evidence" value="ECO:0007669"/>
    <property type="project" value="TreeGrafter"/>
</dbReference>
<dbReference type="STRING" id="517418.Ctha_1544"/>
<dbReference type="Proteomes" id="UP000001208">
    <property type="component" value="Chromosome"/>
</dbReference>
<dbReference type="Gene3D" id="1.10.132.20">
    <property type="entry name" value="Ribosome-recycling factor"/>
    <property type="match status" value="1"/>
</dbReference>
<dbReference type="InterPro" id="IPR023584">
    <property type="entry name" value="Ribosome_recyc_fac_dom"/>
</dbReference>
<reference evidence="9 10" key="1">
    <citation type="submission" date="2008-06" db="EMBL/GenBank/DDBJ databases">
        <title>Complete sequence of Chloroherpeton thalassium ATCC 35110.</title>
        <authorList>
            <consortium name="US DOE Joint Genome Institute"/>
            <person name="Lucas S."/>
            <person name="Copeland A."/>
            <person name="Lapidus A."/>
            <person name="Glavina del Rio T."/>
            <person name="Dalin E."/>
            <person name="Tice H."/>
            <person name="Bruce D."/>
            <person name="Goodwin L."/>
            <person name="Pitluck S."/>
            <person name="Schmutz J."/>
            <person name="Larimer F."/>
            <person name="Land M."/>
            <person name="Hauser L."/>
            <person name="Kyrpides N."/>
            <person name="Mikhailova N."/>
            <person name="Liu Z."/>
            <person name="Li T."/>
            <person name="Zhao F."/>
            <person name="Overmann J."/>
            <person name="Bryant D.A."/>
            <person name="Richardson P."/>
        </authorList>
    </citation>
    <scope>NUCLEOTIDE SEQUENCE [LARGE SCALE GENOMIC DNA]</scope>
    <source>
        <strain evidence="10">ATCC 35110 / GB-78</strain>
    </source>
</reference>
<feature type="coiled-coil region" evidence="7">
    <location>
        <begin position="127"/>
        <end position="182"/>
    </location>
</feature>
<dbReference type="KEGG" id="cts:Ctha_1544"/>
<evidence type="ECO:0000256" key="1">
    <source>
        <dbReference type="ARBA" id="ARBA00004496"/>
    </source>
</evidence>
<comment type="similarity">
    <text evidence="2 6">Belongs to the RRF family.</text>
</comment>
<dbReference type="HOGENOM" id="CLU_073981_2_0_10"/>
<dbReference type="FunFam" id="3.30.1360.40:FF:000001">
    <property type="entry name" value="Ribosome-recycling factor"/>
    <property type="match status" value="1"/>
</dbReference>
<evidence type="ECO:0000256" key="6">
    <source>
        <dbReference type="HAMAP-Rule" id="MF_00040"/>
    </source>
</evidence>
<sequence>MSTVKETLSDAESRMQKSIENVRHEFAAIRTGKASAGLLDGIKVEAYGQAMPLKQVGNVGTLDSRTLTVQVWDKGMVATVEKAIRDSNLGLNPATDGQTIRIPVPPLTEERRKEYVKVTKKQAEEGKVAVRNIRRDANHAIDKLEKEKLITEDEKARAKKDIDNLTHKYEKSLDELTSKKEKEIMEV</sequence>
<dbReference type="EMBL" id="CP001100">
    <property type="protein sequence ID" value="ACF14003.1"/>
    <property type="molecule type" value="Genomic_DNA"/>
</dbReference>
<proteinExistence type="inferred from homology"/>
<dbReference type="SUPFAM" id="SSF55194">
    <property type="entry name" value="Ribosome recycling factor, RRF"/>
    <property type="match status" value="1"/>
</dbReference>
<keyword evidence="4 6" id="KW-0648">Protein biosynthesis</keyword>
<organism evidence="9 10">
    <name type="scientific">Chloroherpeton thalassium (strain ATCC 35110 / GB-78)</name>
    <dbReference type="NCBI Taxonomy" id="517418"/>
    <lineage>
        <taxon>Bacteria</taxon>
        <taxon>Pseudomonadati</taxon>
        <taxon>Chlorobiota</taxon>
        <taxon>Chlorobiia</taxon>
        <taxon>Chlorobiales</taxon>
        <taxon>Chloroherpetonaceae</taxon>
        <taxon>Chloroherpeton</taxon>
    </lineage>
</organism>
<dbReference type="PANTHER" id="PTHR20982:SF3">
    <property type="entry name" value="MITOCHONDRIAL RIBOSOME RECYCLING FACTOR PSEUDO 1"/>
    <property type="match status" value="1"/>
</dbReference>
<dbReference type="PANTHER" id="PTHR20982">
    <property type="entry name" value="RIBOSOME RECYCLING FACTOR"/>
    <property type="match status" value="1"/>
</dbReference>
<keyword evidence="7" id="KW-0175">Coiled coil</keyword>
<evidence type="ECO:0000313" key="9">
    <source>
        <dbReference type="EMBL" id="ACF14003.1"/>
    </source>
</evidence>
<dbReference type="Gene3D" id="3.30.1360.40">
    <property type="match status" value="1"/>
</dbReference>
<dbReference type="NCBIfam" id="TIGR00496">
    <property type="entry name" value="frr"/>
    <property type="match status" value="1"/>
</dbReference>
<dbReference type="OrthoDB" id="9804006at2"/>
<dbReference type="InterPro" id="IPR036191">
    <property type="entry name" value="RRF_sf"/>
</dbReference>
<dbReference type="InterPro" id="IPR002661">
    <property type="entry name" value="Ribosome_recyc_fac"/>
</dbReference>
<evidence type="ECO:0000313" key="10">
    <source>
        <dbReference type="Proteomes" id="UP000001208"/>
    </source>
</evidence>
<dbReference type="GO" id="GO:0043023">
    <property type="term" value="F:ribosomal large subunit binding"/>
    <property type="evidence" value="ECO:0007669"/>
    <property type="project" value="TreeGrafter"/>
</dbReference>
<name>B3QS58_CHLT3</name>
<keyword evidence="10" id="KW-1185">Reference proteome</keyword>
<comment type="function">
    <text evidence="5 6">Responsible for the release of ribosomes from messenger RNA at the termination of protein biosynthesis. May increase the efficiency of translation by recycling ribosomes from one round of translation to another.</text>
</comment>
<evidence type="ECO:0000259" key="8">
    <source>
        <dbReference type="Pfam" id="PF01765"/>
    </source>
</evidence>
<dbReference type="HAMAP" id="MF_00040">
    <property type="entry name" value="RRF"/>
    <property type="match status" value="1"/>
</dbReference>
<evidence type="ECO:0000256" key="5">
    <source>
        <dbReference type="ARBA" id="ARBA00025050"/>
    </source>
</evidence>
<accession>B3QS58</accession>
<dbReference type="FunFam" id="1.10.132.20:FF:000001">
    <property type="entry name" value="Ribosome-recycling factor"/>
    <property type="match status" value="1"/>
</dbReference>
<evidence type="ECO:0000256" key="7">
    <source>
        <dbReference type="SAM" id="Coils"/>
    </source>
</evidence>
<evidence type="ECO:0000256" key="4">
    <source>
        <dbReference type="ARBA" id="ARBA00022917"/>
    </source>
</evidence>
<feature type="domain" description="Ribosome recycling factor" evidence="8">
    <location>
        <begin position="23"/>
        <end position="185"/>
    </location>
</feature>
<dbReference type="CDD" id="cd00520">
    <property type="entry name" value="RRF"/>
    <property type="match status" value="1"/>
</dbReference>
<protein>
    <recommendedName>
        <fullName evidence="6">Ribosome-recycling factor</fullName>
        <shortName evidence="6">RRF</shortName>
    </recommendedName>
    <alternativeName>
        <fullName evidence="6">Ribosome-releasing factor</fullName>
    </alternativeName>
</protein>
<dbReference type="eggNOG" id="COG0233">
    <property type="taxonomic scope" value="Bacteria"/>
</dbReference>
<dbReference type="GO" id="GO:0005829">
    <property type="term" value="C:cytosol"/>
    <property type="evidence" value="ECO:0007669"/>
    <property type="project" value="GOC"/>
</dbReference>
<dbReference type="RefSeq" id="WP_012500087.1">
    <property type="nucleotide sequence ID" value="NC_011026.1"/>
</dbReference>